<proteinExistence type="predicted"/>
<comment type="caution">
    <text evidence="1">The sequence shown here is derived from an EMBL/GenBank/DDBJ whole genome shotgun (WGS) entry which is preliminary data.</text>
</comment>
<evidence type="ECO:0000313" key="2">
    <source>
        <dbReference type="Proteomes" id="UP000027442"/>
    </source>
</evidence>
<name>A0A069QNK0_HOYLO</name>
<organism evidence="1 2">
    <name type="scientific">Hoylesella loescheii DSM 19665 = JCM 12249 = ATCC 15930</name>
    <dbReference type="NCBI Taxonomy" id="1122985"/>
    <lineage>
        <taxon>Bacteria</taxon>
        <taxon>Pseudomonadati</taxon>
        <taxon>Bacteroidota</taxon>
        <taxon>Bacteroidia</taxon>
        <taxon>Bacteroidales</taxon>
        <taxon>Prevotellaceae</taxon>
        <taxon>Hoylesella</taxon>
    </lineage>
</organism>
<evidence type="ECO:0000313" key="1">
    <source>
        <dbReference type="EMBL" id="KDR51426.1"/>
    </source>
</evidence>
<dbReference type="HOGENOM" id="CLU_3139152_0_0_10"/>
<sequence length="49" mass="5797">MTDNLDNFPSRHFVNLLTGQLIDLFVRQRIILLLQKLRNSKAYELINPN</sequence>
<dbReference type="Proteomes" id="UP000027442">
    <property type="component" value="Unassembled WGS sequence"/>
</dbReference>
<accession>A0A069QNK0</accession>
<keyword evidence="2" id="KW-1185">Reference proteome</keyword>
<protein>
    <submittedName>
        <fullName evidence="1">Uncharacterized protein</fullName>
    </submittedName>
</protein>
<gene>
    <name evidence="1" type="ORF">HMPREF1991_02515</name>
</gene>
<dbReference type="EMBL" id="JNGW01000107">
    <property type="protein sequence ID" value="KDR51426.1"/>
    <property type="molecule type" value="Genomic_DNA"/>
</dbReference>
<dbReference type="AlphaFoldDB" id="A0A069QNK0"/>
<reference evidence="1 2" key="1">
    <citation type="submission" date="2013-08" db="EMBL/GenBank/DDBJ databases">
        <authorList>
            <person name="Weinstock G."/>
            <person name="Sodergren E."/>
            <person name="Wylie T."/>
            <person name="Fulton L."/>
            <person name="Fulton R."/>
            <person name="Fronick C."/>
            <person name="O'Laughlin M."/>
            <person name="Godfrey J."/>
            <person name="Miner T."/>
            <person name="Herter B."/>
            <person name="Appelbaum E."/>
            <person name="Cordes M."/>
            <person name="Lek S."/>
            <person name="Wollam A."/>
            <person name="Pepin K.H."/>
            <person name="Palsikar V.B."/>
            <person name="Mitreva M."/>
            <person name="Wilson R.K."/>
        </authorList>
    </citation>
    <scope>NUCLEOTIDE SEQUENCE [LARGE SCALE GENOMIC DNA]</scope>
    <source>
        <strain evidence="1 2">ATCC 15930</strain>
    </source>
</reference>